<keyword evidence="6" id="KW-0378">Hydrolase</keyword>
<feature type="binding site" evidence="6">
    <location>
        <begin position="211"/>
        <end position="214"/>
    </location>
    <ligand>
        <name>GTP</name>
        <dbReference type="ChEBI" id="CHEBI:37565"/>
    </ligand>
</feature>
<evidence type="ECO:0000259" key="8">
    <source>
        <dbReference type="PROSITE" id="PS51709"/>
    </source>
</evidence>
<dbReference type="CDD" id="cd14858">
    <property type="entry name" value="TrmE_N"/>
    <property type="match status" value="1"/>
</dbReference>
<protein>
    <recommendedName>
        <fullName evidence="6">tRNA modification GTPase MnmE</fullName>
        <ecNumber evidence="6">3.6.-.-</ecNumber>
    </recommendedName>
</protein>
<feature type="binding site" evidence="6">
    <location>
        <position position="188"/>
    </location>
    <ligand>
        <name>K(+)</name>
        <dbReference type="ChEBI" id="CHEBI:29103"/>
    </ligand>
</feature>
<reference evidence="9" key="1">
    <citation type="submission" date="2020-02" db="EMBL/GenBank/DDBJ databases">
        <authorList>
            <person name="Meier V. D."/>
        </authorList>
    </citation>
    <scope>NUCLEOTIDE SEQUENCE</scope>
    <source>
        <strain evidence="9">AVDCRST_MAG77</strain>
    </source>
</reference>
<dbReference type="InterPro" id="IPR006073">
    <property type="entry name" value="GTP-bd"/>
</dbReference>
<name>A0A6J4KA46_9CHLR</name>
<accession>A0A6J4KA46</accession>
<dbReference type="GO" id="GO:0005525">
    <property type="term" value="F:GTP binding"/>
    <property type="evidence" value="ECO:0007669"/>
    <property type="project" value="UniProtKB-UniRule"/>
</dbReference>
<evidence type="ECO:0000256" key="1">
    <source>
        <dbReference type="ARBA" id="ARBA00011043"/>
    </source>
</evidence>
<evidence type="ECO:0000256" key="5">
    <source>
        <dbReference type="ARBA" id="ARBA00023134"/>
    </source>
</evidence>
<evidence type="ECO:0000313" key="9">
    <source>
        <dbReference type="EMBL" id="CAA9300351.1"/>
    </source>
</evidence>
<gene>
    <name evidence="6" type="primary">mnmE</name>
    <name evidence="6" type="synonym">trmE</name>
    <name evidence="9" type="ORF">AVDCRST_MAG77-5942</name>
</gene>
<keyword evidence="4 6" id="KW-0630">Potassium</keyword>
<dbReference type="NCBIfam" id="TIGR00231">
    <property type="entry name" value="small_GTP"/>
    <property type="match status" value="1"/>
</dbReference>
<evidence type="ECO:0000256" key="6">
    <source>
        <dbReference type="HAMAP-Rule" id="MF_00379"/>
    </source>
</evidence>
<dbReference type="GO" id="GO:0046872">
    <property type="term" value="F:metal ion binding"/>
    <property type="evidence" value="ECO:0007669"/>
    <property type="project" value="UniProtKB-KW"/>
</dbReference>
<evidence type="ECO:0000256" key="3">
    <source>
        <dbReference type="ARBA" id="ARBA00022741"/>
    </source>
</evidence>
<feature type="binding site" evidence="6">
    <location>
        <position position="167"/>
    </location>
    <ligand>
        <name>K(+)</name>
        <dbReference type="ChEBI" id="CHEBI:29103"/>
    </ligand>
</feature>
<dbReference type="InterPro" id="IPR004520">
    <property type="entry name" value="GTPase_MnmE"/>
</dbReference>
<keyword evidence="6" id="KW-0963">Cytoplasm</keyword>
<feature type="binding site" evidence="6">
    <location>
        <position position="186"/>
    </location>
    <ligand>
        <name>K(+)</name>
        <dbReference type="ChEBI" id="CHEBI:29103"/>
    </ligand>
</feature>
<dbReference type="GO" id="GO:0030488">
    <property type="term" value="P:tRNA methylation"/>
    <property type="evidence" value="ECO:0007669"/>
    <property type="project" value="TreeGrafter"/>
</dbReference>
<keyword evidence="5 6" id="KW-0342">GTP-binding</keyword>
<organism evidence="9">
    <name type="scientific">uncultured Chloroflexota bacterium</name>
    <dbReference type="NCBI Taxonomy" id="166587"/>
    <lineage>
        <taxon>Bacteria</taxon>
        <taxon>Bacillati</taxon>
        <taxon>Chloroflexota</taxon>
        <taxon>environmental samples</taxon>
    </lineage>
</organism>
<dbReference type="SUPFAM" id="SSF52540">
    <property type="entry name" value="P-loop containing nucleoside triphosphate hydrolases"/>
    <property type="match status" value="1"/>
</dbReference>
<evidence type="ECO:0000256" key="4">
    <source>
        <dbReference type="ARBA" id="ARBA00022958"/>
    </source>
</evidence>
<dbReference type="GO" id="GO:0003924">
    <property type="term" value="F:GTPase activity"/>
    <property type="evidence" value="ECO:0007669"/>
    <property type="project" value="UniProtKB-UniRule"/>
</dbReference>
<comment type="caution">
    <text evidence="6">Lacks conserved residue(s) required for the propagation of feature annotation.</text>
</comment>
<dbReference type="InterPro" id="IPR027417">
    <property type="entry name" value="P-loop_NTPase"/>
</dbReference>
<sequence length="415" mass="42841">MDEVLLAYMRAPRSYTGEDVVELHCHGSRAGLREMLRLAVHAGARPAERGEFTLRAFLAGRLDLAQAEAVVDAVQARTPAALSLAVEQLGGGLSAAVRAVRRELLEVLAQLEATIDFSEDDVPDPPPEPLLEQLARGRAQIDGLLATARAGQIMREGVRIALVGRPNAGKSSLLNALLQSERAIVTPIAGTTRDVIEEAIDLEGIPAVIADTAGISESHDPIERLGVARSRAAVTAADVVALIVDGSVPLAAGDSALASEVRRRSTRDMDGGEEAGAANGGAAIVVLNKSDLPLCVSPTEAGSLLPGAAVVAVSALAGSGLDDLRHALARTALAGQPAAHATHGATVVASARHRDALERARHAVADAAAALAERRVADVVCTDLRVALNALGEVTGDSVTEALLSEIFGRFCIGK</sequence>
<dbReference type="GO" id="GO:0005829">
    <property type="term" value="C:cytosol"/>
    <property type="evidence" value="ECO:0007669"/>
    <property type="project" value="TreeGrafter"/>
</dbReference>
<dbReference type="InterPro" id="IPR027368">
    <property type="entry name" value="MnmE_dom2"/>
</dbReference>
<dbReference type="Gene3D" id="3.40.50.300">
    <property type="entry name" value="P-loop containing nucleotide triphosphate hydrolases"/>
    <property type="match status" value="1"/>
</dbReference>
<keyword evidence="3 6" id="KW-0547">Nucleotide-binding</keyword>
<dbReference type="Pfam" id="PF10396">
    <property type="entry name" value="TrmE_N"/>
    <property type="match status" value="1"/>
</dbReference>
<keyword evidence="6" id="KW-0479">Metal-binding</keyword>
<dbReference type="InterPro" id="IPR031168">
    <property type="entry name" value="G_TrmE"/>
</dbReference>
<comment type="cofactor">
    <cofactor evidence="6">
        <name>K(+)</name>
        <dbReference type="ChEBI" id="CHEBI:29103"/>
    </cofactor>
    <text evidence="6">Binds 1 potassium ion per subunit.</text>
</comment>
<dbReference type="InterPro" id="IPR027266">
    <property type="entry name" value="TrmE/GcvT-like"/>
</dbReference>
<dbReference type="InterPro" id="IPR018948">
    <property type="entry name" value="GTP-bd_TrmE_N"/>
</dbReference>
<feature type="binding site" evidence="6">
    <location>
        <position position="191"/>
    </location>
    <ligand>
        <name>K(+)</name>
        <dbReference type="ChEBI" id="CHEBI:29103"/>
    </ligand>
</feature>
<dbReference type="InterPro" id="IPR025867">
    <property type="entry name" value="MnmE_helical"/>
</dbReference>
<feature type="domain" description="TrmE-type G" evidence="8">
    <location>
        <begin position="157"/>
        <end position="333"/>
    </location>
</feature>
<comment type="function">
    <text evidence="6">Exhibits a very high intrinsic GTPase hydrolysis rate. Involved in the addition of a carboxymethylaminomethyl (cmnm) group at the wobble position (U34) of certain tRNAs, forming tRNA-cmnm(5)s(2)U34.</text>
</comment>
<dbReference type="EMBL" id="CADCTC010000293">
    <property type="protein sequence ID" value="CAA9300351.1"/>
    <property type="molecule type" value="Genomic_DNA"/>
</dbReference>
<dbReference type="PROSITE" id="PS51709">
    <property type="entry name" value="G_TRME"/>
    <property type="match status" value="1"/>
</dbReference>
<dbReference type="EC" id="3.6.-.-" evidence="6"/>
<dbReference type="Gene3D" id="1.20.120.430">
    <property type="entry name" value="tRNA modification GTPase MnmE domain 2"/>
    <property type="match status" value="1"/>
</dbReference>
<dbReference type="InterPro" id="IPR005225">
    <property type="entry name" value="Small_GTP-bd"/>
</dbReference>
<dbReference type="NCBIfam" id="TIGR00450">
    <property type="entry name" value="mnmE_trmE_thdF"/>
    <property type="match status" value="1"/>
</dbReference>
<dbReference type="CDD" id="cd04164">
    <property type="entry name" value="trmE"/>
    <property type="match status" value="1"/>
</dbReference>
<dbReference type="AlphaFoldDB" id="A0A6J4KA46"/>
<keyword evidence="6" id="KW-0460">Magnesium</keyword>
<dbReference type="GO" id="GO:0002098">
    <property type="term" value="P:tRNA wobble uridine modification"/>
    <property type="evidence" value="ECO:0007669"/>
    <property type="project" value="TreeGrafter"/>
</dbReference>
<dbReference type="Gene3D" id="3.30.1360.120">
    <property type="entry name" value="Probable tRNA modification gtpase trme, domain 1"/>
    <property type="match status" value="1"/>
</dbReference>
<keyword evidence="2 6" id="KW-0819">tRNA processing</keyword>
<feature type="binding site" evidence="6">
    <location>
        <begin position="186"/>
        <end position="192"/>
    </location>
    <ligand>
        <name>GTP</name>
        <dbReference type="ChEBI" id="CHEBI:37565"/>
    </ligand>
</feature>
<dbReference type="Pfam" id="PF12631">
    <property type="entry name" value="MnmE_helical"/>
    <property type="match status" value="1"/>
</dbReference>
<evidence type="ECO:0000256" key="2">
    <source>
        <dbReference type="ARBA" id="ARBA00022694"/>
    </source>
</evidence>
<dbReference type="HAMAP" id="MF_00379">
    <property type="entry name" value="GTPase_MnmE"/>
    <property type="match status" value="1"/>
</dbReference>
<feature type="binding site" evidence="6">
    <location>
        <position position="192"/>
    </location>
    <ligand>
        <name>Mg(2+)</name>
        <dbReference type="ChEBI" id="CHEBI:18420"/>
    </ligand>
</feature>
<evidence type="ECO:0000256" key="7">
    <source>
        <dbReference type="RuleBase" id="RU003313"/>
    </source>
</evidence>
<comment type="subcellular location">
    <subcellularLocation>
        <location evidence="6">Cytoplasm</location>
    </subcellularLocation>
</comment>
<dbReference type="PANTHER" id="PTHR42714">
    <property type="entry name" value="TRNA MODIFICATION GTPASE GTPBP3"/>
    <property type="match status" value="1"/>
</dbReference>
<dbReference type="PANTHER" id="PTHR42714:SF2">
    <property type="entry name" value="TRNA MODIFICATION GTPASE GTPBP3, MITOCHONDRIAL"/>
    <property type="match status" value="1"/>
</dbReference>
<comment type="subunit">
    <text evidence="6">Homodimer. Heterotetramer of two MnmE and two MnmG subunits.</text>
</comment>
<proteinExistence type="inferred from homology"/>
<dbReference type="Pfam" id="PF01926">
    <property type="entry name" value="MMR_HSR1"/>
    <property type="match status" value="1"/>
</dbReference>
<feature type="binding site" evidence="6">
    <location>
        <begin position="167"/>
        <end position="172"/>
    </location>
    <ligand>
        <name>GTP</name>
        <dbReference type="ChEBI" id="CHEBI:37565"/>
    </ligand>
</feature>
<comment type="similarity">
    <text evidence="1 6 7">Belongs to the TRAFAC class TrmE-Era-EngA-EngB-Septin-like GTPase superfamily. TrmE GTPase family.</text>
</comment>
<feature type="binding site" evidence="6">
    <location>
        <position position="171"/>
    </location>
    <ligand>
        <name>Mg(2+)</name>
        <dbReference type="ChEBI" id="CHEBI:18420"/>
    </ligand>
</feature>